<comment type="caution">
    <text evidence="10">The sequence shown here is derived from an EMBL/GenBank/DDBJ whole genome shotgun (WGS) entry which is preliminary data.</text>
</comment>
<dbReference type="GO" id="GO:0005886">
    <property type="term" value="C:plasma membrane"/>
    <property type="evidence" value="ECO:0007669"/>
    <property type="project" value="UniProtKB-SubCell"/>
</dbReference>
<dbReference type="Pfam" id="PF00528">
    <property type="entry name" value="BPD_transp_1"/>
    <property type="match status" value="1"/>
</dbReference>
<proteinExistence type="inferred from homology"/>
<keyword evidence="5 7" id="KW-1133">Transmembrane helix</keyword>
<evidence type="ECO:0000256" key="3">
    <source>
        <dbReference type="ARBA" id="ARBA00022475"/>
    </source>
</evidence>
<dbReference type="GO" id="GO:0055085">
    <property type="term" value="P:transmembrane transport"/>
    <property type="evidence" value="ECO:0007669"/>
    <property type="project" value="InterPro"/>
</dbReference>
<keyword evidence="2 7" id="KW-0813">Transport</keyword>
<feature type="transmembrane region" description="Helical" evidence="7">
    <location>
        <begin position="106"/>
        <end position="129"/>
    </location>
</feature>
<evidence type="ECO:0000256" key="6">
    <source>
        <dbReference type="ARBA" id="ARBA00023136"/>
    </source>
</evidence>
<keyword evidence="4 7" id="KW-0812">Transmembrane</keyword>
<dbReference type="Gene3D" id="1.10.3720.10">
    <property type="entry name" value="MetI-like"/>
    <property type="match status" value="1"/>
</dbReference>
<evidence type="ECO:0000313" key="10">
    <source>
        <dbReference type="EMBL" id="PWV76231.1"/>
    </source>
</evidence>
<dbReference type="PANTHER" id="PTHR43386">
    <property type="entry name" value="OLIGOPEPTIDE TRANSPORT SYSTEM PERMEASE PROTEIN APPC"/>
    <property type="match status" value="1"/>
</dbReference>
<sequence length="290" mass="30615">MTRPGTAATVMGITMILAVVLFSLLYPLLPGYDPYAQQLAAAFVRPFTDGRYPLGTDSLGRDLASRLALAGRITLGLVLVIVLVNAVIGMAIGTVSGYFRGVTDNVLMGVADIQLAVPMTLVIMAVSAIRGPSTALMATILGVTFWVGYARVARSVALGLSGRDFVIAPKLLGARSGWVMRKHVLGHVTAPVLILATADLGNVLIMISSFDYLGLGVQPPTPSWGLMITDGQKYLRQAPYLTIVPAVALLLVIGGTLLASRRFTDEGQGLRRARRASRTGRGALAKEVTA</sequence>
<dbReference type="PANTHER" id="PTHR43386:SF1">
    <property type="entry name" value="D,D-DIPEPTIDE TRANSPORT SYSTEM PERMEASE PROTEIN DDPC-RELATED"/>
    <property type="match status" value="1"/>
</dbReference>
<evidence type="ECO:0000256" key="5">
    <source>
        <dbReference type="ARBA" id="ARBA00022989"/>
    </source>
</evidence>
<comment type="subcellular location">
    <subcellularLocation>
        <location evidence="1 7">Cell membrane</location>
        <topology evidence="1 7">Multi-pass membrane protein</topology>
    </subcellularLocation>
</comment>
<keyword evidence="6 7" id="KW-0472">Membrane</keyword>
<dbReference type="PROSITE" id="PS50928">
    <property type="entry name" value="ABC_TM1"/>
    <property type="match status" value="1"/>
</dbReference>
<evidence type="ECO:0000256" key="2">
    <source>
        <dbReference type="ARBA" id="ARBA00022448"/>
    </source>
</evidence>
<keyword evidence="11" id="KW-1185">Reference proteome</keyword>
<accession>A0A317NLA5</accession>
<dbReference type="InterPro" id="IPR050366">
    <property type="entry name" value="BP-dependent_transpt_permease"/>
</dbReference>
<dbReference type="SUPFAM" id="SSF161098">
    <property type="entry name" value="MetI-like"/>
    <property type="match status" value="1"/>
</dbReference>
<feature type="transmembrane region" description="Helical" evidence="7">
    <location>
        <begin position="135"/>
        <end position="153"/>
    </location>
</feature>
<reference evidence="10 11" key="1">
    <citation type="submission" date="2018-05" db="EMBL/GenBank/DDBJ databases">
        <title>Genomic Encyclopedia of Type Strains, Phase IV (KMG-IV): sequencing the most valuable type-strain genomes for metagenomic binning, comparative biology and taxonomic classification.</title>
        <authorList>
            <person name="Goeker M."/>
        </authorList>
    </citation>
    <scope>NUCLEOTIDE SEQUENCE [LARGE SCALE GENOMIC DNA]</scope>
    <source>
        <strain evidence="10 11">DSM 44717</strain>
    </source>
</reference>
<dbReference type="CDD" id="cd06261">
    <property type="entry name" value="TM_PBP2"/>
    <property type="match status" value="1"/>
</dbReference>
<evidence type="ECO:0000256" key="4">
    <source>
        <dbReference type="ARBA" id="ARBA00022692"/>
    </source>
</evidence>
<keyword evidence="3" id="KW-1003">Cell membrane</keyword>
<evidence type="ECO:0000256" key="8">
    <source>
        <dbReference type="SAM" id="MobiDB-lite"/>
    </source>
</evidence>
<evidence type="ECO:0000259" key="9">
    <source>
        <dbReference type="PROSITE" id="PS50928"/>
    </source>
</evidence>
<feature type="domain" description="ABC transmembrane type-1" evidence="9">
    <location>
        <begin position="71"/>
        <end position="259"/>
    </location>
</feature>
<organism evidence="10 11">
    <name type="scientific">Nocardia neocaledoniensis</name>
    <dbReference type="NCBI Taxonomy" id="236511"/>
    <lineage>
        <taxon>Bacteria</taxon>
        <taxon>Bacillati</taxon>
        <taxon>Actinomycetota</taxon>
        <taxon>Actinomycetes</taxon>
        <taxon>Mycobacteriales</taxon>
        <taxon>Nocardiaceae</taxon>
        <taxon>Nocardia</taxon>
    </lineage>
</organism>
<dbReference type="Proteomes" id="UP000246410">
    <property type="component" value="Unassembled WGS sequence"/>
</dbReference>
<dbReference type="RefSeq" id="WP_110037873.1">
    <property type="nucleotide sequence ID" value="NZ_QGTL01000004.1"/>
</dbReference>
<dbReference type="AlphaFoldDB" id="A0A317NLA5"/>
<name>A0A317NLA5_9NOCA</name>
<protein>
    <submittedName>
        <fullName evidence="10">Peptide/nickel transport system permease protein</fullName>
    </submittedName>
</protein>
<dbReference type="InterPro" id="IPR000515">
    <property type="entry name" value="MetI-like"/>
</dbReference>
<feature type="region of interest" description="Disordered" evidence="8">
    <location>
        <begin position="270"/>
        <end position="290"/>
    </location>
</feature>
<evidence type="ECO:0000313" key="11">
    <source>
        <dbReference type="Proteomes" id="UP000246410"/>
    </source>
</evidence>
<gene>
    <name evidence="10" type="ORF">DFR69_104334</name>
</gene>
<feature type="compositionally biased region" description="Low complexity" evidence="8">
    <location>
        <begin position="279"/>
        <end position="290"/>
    </location>
</feature>
<comment type="similarity">
    <text evidence="7">Belongs to the binding-protein-dependent transport system permease family.</text>
</comment>
<dbReference type="EMBL" id="QGTL01000004">
    <property type="protein sequence ID" value="PWV76231.1"/>
    <property type="molecule type" value="Genomic_DNA"/>
</dbReference>
<evidence type="ECO:0000256" key="7">
    <source>
        <dbReference type="RuleBase" id="RU363032"/>
    </source>
</evidence>
<feature type="transmembrane region" description="Helical" evidence="7">
    <location>
        <begin position="7"/>
        <end position="29"/>
    </location>
</feature>
<feature type="transmembrane region" description="Helical" evidence="7">
    <location>
        <begin position="184"/>
        <end position="207"/>
    </location>
</feature>
<feature type="transmembrane region" description="Helical" evidence="7">
    <location>
        <begin position="240"/>
        <end position="259"/>
    </location>
</feature>
<evidence type="ECO:0000256" key="1">
    <source>
        <dbReference type="ARBA" id="ARBA00004651"/>
    </source>
</evidence>
<feature type="transmembrane region" description="Helical" evidence="7">
    <location>
        <begin position="73"/>
        <end position="99"/>
    </location>
</feature>
<dbReference type="InterPro" id="IPR035906">
    <property type="entry name" value="MetI-like_sf"/>
</dbReference>